<gene>
    <name evidence="6" type="ORF">ANCDUO_07059</name>
</gene>
<feature type="domain" description="DNA2/NAM7 helicase-like C-terminal" evidence="5">
    <location>
        <begin position="43"/>
        <end position="109"/>
    </location>
</feature>
<keyword evidence="2" id="KW-0378">Hydrolase</keyword>
<evidence type="ECO:0000256" key="3">
    <source>
        <dbReference type="ARBA" id="ARBA00022806"/>
    </source>
</evidence>
<dbReference type="InterPro" id="IPR050534">
    <property type="entry name" value="Coronavir_polyprotein_1ab"/>
</dbReference>
<evidence type="ECO:0000256" key="4">
    <source>
        <dbReference type="ARBA" id="ARBA00022840"/>
    </source>
</evidence>
<keyword evidence="7" id="KW-1185">Reference proteome</keyword>
<dbReference type="PANTHER" id="PTHR43788">
    <property type="entry name" value="DNA2/NAM7 HELICASE FAMILY MEMBER"/>
    <property type="match status" value="1"/>
</dbReference>
<dbReference type="GO" id="GO:0005524">
    <property type="term" value="F:ATP binding"/>
    <property type="evidence" value="ECO:0007669"/>
    <property type="project" value="UniProtKB-KW"/>
</dbReference>
<dbReference type="OrthoDB" id="2279092at2759"/>
<dbReference type="Pfam" id="PF13087">
    <property type="entry name" value="AAA_12"/>
    <property type="match status" value="1"/>
</dbReference>
<dbReference type="GO" id="GO:0016787">
    <property type="term" value="F:hydrolase activity"/>
    <property type="evidence" value="ECO:0007669"/>
    <property type="project" value="UniProtKB-KW"/>
</dbReference>
<dbReference type="InterPro" id="IPR041679">
    <property type="entry name" value="DNA2/NAM7-like_C"/>
</dbReference>
<dbReference type="EMBL" id="KN729159">
    <property type="protein sequence ID" value="KIH62660.1"/>
    <property type="molecule type" value="Genomic_DNA"/>
</dbReference>
<name>A0A0C2GMW4_9BILA</name>
<keyword evidence="3" id="KW-0347">Helicase</keyword>
<dbReference type="PANTHER" id="PTHR43788:SF8">
    <property type="entry name" value="DNA-BINDING PROTEIN SMUBP-2"/>
    <property type="match status" value="1"/>
</dbReference>
<dbReference type="InterPro" id="IPR027417">
    <property type="entry name" value="P-loop_NTPase"/>
</dbReference>
<keyword evidence="4" id="KW-0067">ATP-binding</keyword>
<protein>
    <recommendedName>
        <fullName evidence="5">DNA2/NAM7 helicase-like C-terminal domain-containing protein</fullName>
    </recommendedName>
</protein>
<reference evidence="6 7" key="1">
    <citation type="submission" date="2013-12" db="EMBL/GenBank/DDBJ databases">
        <title>Draft genome of the parsitic nematode Ancylostoma duodenale.</title>
        <authorList>
            <person name="Mitreva M."/>
        </authorList>
    </citation>
    <scope>NUCLEOTIDE SEQUENCE [LARGE SCALE GENOMIC DNA]</scope>
    <source>
        <strain evidence="6 7">Zhejiang</strain>
    </source>
</reference>
<accession>A0A0C2GMW4</accession>
<evidence type="ECO:0000313" key="7">
    <source>
        <dbReference type="Proteomes" id="UP000054047"/>
    </source>
</evidence>
<proteinExistence type="predicted"/>
<organism evidence="6 7">
    <name type="scientific">Ancylostoma duodenale</name>
    <dbReference type="NCBI Taxonomy" id="51022"/>
    <lineage>
        <taxon>Eukaryota</taxon>
        <taxon>Metazoa</taxon>
        <taxon>Ecdysozoa</taxon>
        <taxon>Nematoda</taxon>
        <taxon>Chromadorea</taxon>
        <taxon>Rhabditida</taxon>
        <taxon>Rhabditina</taxon>
        <taxon>Rhabditomorpha</taxon>
        <taxon>Strongyloidea</taxon>
        <taxon>Ancylostomatidae</taxon>
        <taxon>Ancylostomatinae</taxon>
        <taxon>Ancylostoma</taxon>
    </lineage>
</organism>
<dbReference type="Gene3D" id="3.40.50.300">
    <property type="entry name" value="P-loop containing nucleotide triphosphate hydrolases"/>
    <property type="match status" value="1"/>
</dbReference>
<keyword evidence="1" id="KW-0547">Nucleotide-binding</keyword>
<evidence type="ECO:0000259" key="5">
    <source>
        <dbReference type="Pfam" id="PF13087"/>
    </source>
</evidence>
<dbReference type="Proteomes" id="UP000054047">
    <property type="component" value="Unassembled WGS sequence"/>
</dbReference>
<evidence type="ECO:0000313" key="6">
    <source>
        <dbReference type="EMBL" id="KIH62660.1"/>
    </source>
</evidence>
<dbReference type="GO" id="GO:0043139">
    <property type="term" value="F:5'-3' DNA helicase activity"/>
    <property type="evidence" value="ECO:0007669"/>
    <property type="project" value="TreeGrafter"/>
</dbReference>
<sequence>MIGEEASQTLEPVFVAIADRLSDIRHVYIGDVLDHCHRTRREQYRKLAKPLREMGIELSTVDTVRGREKDVVILLTTKIGFDPEAAEFLDEQRRMNVALTGSRRGHFVLDHVEPLRQVLE</sequence>
<dbReference type="AlphaFoldDB" id="A0A0C2GMW4"/>
<evidence type="ECO:0000256" key="2">
    <source>
        <dbReference type="ARBA" id="ARBA00022801"/>
    </source>
</evidence>
<evidence type="ECO:0000256" key="1">
    <source>
        <dbReference type="ARBA" id="ARBA00022741"/>
    </source>
</evidence>